<name>A0A4R2QB48_9PSEU</name>
<feature type="DNA-binding region" description="OmpR/PhoB-type" evidence="6">
    <location>
        <begin position="1"/>
        <end position="93"/>
    </location>
</feature>
<sequence length="953" mass="104474">MDDVLDLRVLGPFEVRRNGSVVPITAGMQRAVLASLVLRDQAVVPVRTLVDDLWGSTPPESAIATVRNYVRRLRRVLPAGVVETASSGYRLRVSPEKVDSHRLVTLGARAKEMANSDPDGAVVVFRQAMELWRATPLLNIGDIPLRTWQVPRLEEIYLDIVEEYLDLELRRGSAQQVLADITRFHMEYPLRERIAGQLMLALYRTGRTAEATERFRRLRASFVNRLGIEPGPRLSQLHQAILRQDPDLAAPEQDGPPADAPVADHTASLPSVPHDFVGRGAVLGELDGRLESFTAHPTDALTWVIHGQGGVGKSTVALHVARRFADRFPDGSLYVDLHGSTPSARPLTTMQTLALLIRELGGAEVDPRCAPEEVARMYRARLRGRRVLLVLDNAISLAQIAPALPEELGCAAIITTRSPFGEGIEMCRVHLSAMPEHEAIELLARTAGKRKVAEDPVHAERLVTLCGGLPLALRLVGTRAALRPHWPLESWVGLLADERGRLDQLQHESVDLRASLLVSIESLRSSADELDQAAVALFDLAGAIPAPGITPALVAGLTGWSPEWADSALVRLTETHIMFSPRPGYYSFYDLIALLAKEAAADRTEVDLGELVLGACRWYLAAARQAAAAITGAPSPRGLAQYHPVDDIETLRFSSVGAATRWLNHEIELIVAIFRHGAGLRASEAASLLVPLTHALAFYFNITMRWRERDAIATCMLELAPGTDDELLEPVALAQLVNVEGQRGNLTEAARLAERARELFVNGGHESNVDYVGLLLNWSTVLFLSEQVEQATALCERAIESSAEHGFSYLTAAALCNLASVRRIYGDTTHALSLLERAADIHEACGNRYGQAMTYNVLLAIHGERGDHRAVLRDSSTALKLCDELGDGYCTAECHARTARSLAALRRHEEADEHLARAHEVMAGISGRERLRLEPLLDNIEIRNSWRDGLRGQ</sequence>
<dbReference type="InterPro" id="IPR036388">
    <property type="entry name" value="WH-like_DNA-bd_sf"/>
</dbReference>
<evidence type="ECO:0000256" key="2">
    <source>
        <dbReference type="ARBA" id="ARBA00022737"/>
    </source>
</evidence>
<dbReference type="GO" id="GO:0000160">
    <property type="term" value="P:phosphorelay signal transduction system"/>
    <property type="evidence" value="ECO:0007669"/>
    <property type="project" value="InterPro"/>
</dbReference>
<dbReference type="SMART" id="SM00862">
    <property type="entry name" value="Trans_reg_C"/>
    <property type="match status" value="1"/>
</dbReference>
<dbReference type="InterPro" id="IPR002182">
    <property type="entry name" value="NB-ARC"/>
</dbReference>
<reference evidence="9 10" key="1">
    <citation type="submission" date="2019-03" db="EMBL/GenBank/DDBJ databases">
        <title>Genomic Encyclopedia of Type Strains, Phase IV (KMG-IV): sequencing the most valuable type-strain genomes for metagenomic binning, comparative biology and taxonomic classification.</title>
        <authorList>
            <person name="Goeker M."/>
        </authorList>
    </citation>
    <scope>NUCLEOTIDE SEQUENCE [LARGE SCALE GENOMIC DNA]</scope>
    <source>
        <strain evidence="9 10">DSM 45765</strain>
    </source>
</reference>
<dbReference type="InterPro" id="IPR016032">
    <property type="entry name" value="Sig_transdc_resp-reg_C-effctor"/>
</dbReference>
<evidence type="ECO:0000256" key="4">
    <source>
        <dbReference type="ARBA" id="ARBA00023125"/>
    </source>
</evidence>
<dbReference type="GO" id="GO:0043531">
    <property type="term" value="F:ADP binding"/>
    <property type="evidence" value="ECO:0007669"/>
    <property type="project" value="InterPro"/>
</dbReference>
<comment type="similarity">
    <text evidence="1">Belongs to the AfsR/DnrI/RedD regulatory family.</text>
</comment>
<feature type="region of interest" description="Disordered" evidence="7">
    <location>
        <begin position="248"/>
        <end position="268"/>
    </location>
</feature>
<organism evidence="9 10">
    <name type="scientific">Tamaricihabitans halophyticus</name>
    <dbReference type="NCBI Taxonomy" id="1262583"/>
    <lineage>
        <taxon>Bacteria</taxon>
        <taxon>Bacillati</taxon>
        <taxon>Actinomycetota</taxon>
        <taxon>Actinomycetes</taxon>
        <taxon>Pseudonocardiales</taxon>
        <taxon>Pseudonocardiaceae</taxon>
        <taxon>Tamaricihabitans</taxon>
    </lineage>
</organism>
<dbReference type="SUPFAM" id="SSF52540">
    <property type="entry name" value="P-loop containing nucleoside triphosphate hydrolases"/>
    <property type="match status" value="1"/>
</dbReference>
<dbReference type="GO" id="GO:0006355">
    <property type="term" value="P:regulation of DNA-templated transcription"/>
    <property type="evidence" value="ECO:0007669"/>
    <property type="project" value="InterPro"/>
</dbReference>
<gene>
    <name evidence="9" type="ORF">EV191_11549</name>
</gene>
<dbReference type="InterPro" id="IPR051677">
    <property type="entry name" value="AfsR-DnrI-RedD_regulator"/>
</dbReference>
<dbReference type="Gene3D" id="1.10.8.430">
    <property type="entry name" value="Helical domain of apoptotic protease-activating factors"/>
    <property type="match status" value="1"/>
</dbReference>
<dbReference type="SUPFAM" id="SSF46894">
    <property type="entry name" value="C-terminal effector domain of the bipartite response regulators"/>
    <property type="match status" value="1"/>
</dbReference>
<dbReference type="OrthoDB" id="134712at2"/>
<dbReference type="InterPro" id="IPR003593">
    <property type="entry name" value="AAA+_ATPase"/>
</dbReference>
<dbReference type="PRINTS" id="PR00364">
    <property type="entry name" value="DISEASERSIST"/>
</dbReference>
<accession>A0A4R2QB48</accession>
<dbReference type="EMBL" id="SLXQ01000015">
    <property type="protein sequence ID" value="TCP45769.1"/>
    <property type="molecule type" value="Genomic_DNA"/>
</dbReference>
<dbReference type="SMART" id="SM01043">
    <property type="entry name" value="BTAD"/>
    <property type="match status" value="1"/>
</dbReference>
<dbReference type="SUPFAM" id="SSF48452">
    <property type="entry name" value="TPR-like"/>
    <property type="match status" value="2"/>
</dbReference>
<evidence type="ECO:0000256" key="6">
    <source>
        <dbReference type="PROSITE-ProRule" id="PRU01091"/>
    </source>
</evidence>
<dbReference type="InterPro" id="IPR005158">
    <property type="entry name" value="BTAD"/>
</dbReference>
<dbReference type="Gene3D" id="3.40.50.300">
    <property type="entry name" value="P-loop containing nucleotide triphosphate hydrolases"/>
    <property type="match status" value="1"/>
</dbReference>
<dbReference type="CDD" id="cd15831">
    <property type="entry name" value="BTAD"/>
    <property type="match status" value="1"/>
</dbReference>
<dbReference type="SMART" id="SM00382">
    <property type="entry name" value="AAA"/>
    <property type="match status" value="1"/>
</dbReference>
<protein>
    <submittedName>
        <fullName evidence="9">DNA-binding SARP family transcriptional activator</fullName>
    </submittedName>
</protein>
<comment type="caution">
    <text evidence="9">The sequence shown here is derived from an EMBL/GenBank/DDBJ whole genome shotgun (WGS) entry which is preliminary data.</text>
</comment>
<dbReference type="PROSITE" id="PS51755">
    <property type="entry name" value="OMPR_PHOB"/>
    <property type="match status" value="1"/>
</dbReference>
<dbReference type="InterPro" id="IPR011990">
    <property type="entry name" value="TPR-like_helical_dom_sf"/>
</dbReference>
<dbReference type="GO" id="GO:0003677">
    <property type="term" value="F:DNA binding"/>
    <property type="evidence" value="ECO:0007669"/>
    <property type="project" value="UniProtKB-UniRule"/>
</dbReference>
<dbReference type="Pfam" id="PF03704">
    <property type="entry name" value="BTAD"/>
    <property type="match status" value="1"/>
</dbReference>
<dbReference type="Gene3D" id="1.10.10.10">
    <property type="entry name" value="Winged helix-like DNA-binding domain superfamily/Winged helix DNA-binding domain"/>
    <property type="match status" value="1"/>
</dbReference>
<dbReference type="PANTHER" id="PTHR35807:SF1">
    <property type="entry name" value="TRANSCRIPTIONAL REGULATOR REDD"/>
    <property type="match status" value="1"/>
</dbReference>
<dbReference type="AlphaFoldDB" id="A0A4R2QB48"/>
<evidence type="ECO:0000313" key="10">
    <source>
        <dbReference type="Proteomes" id="UP000294911"/>
    </source>
</evidence>
<keyword evidence="2" id="KW-0677">Repeat</keyword>
<dbReference type="Gene3D" id="1.25.40.10">
    <property type="entry name" value="Tetratricopeptide repeat domain"/>
    <property type="match status" value="2"/>
</dbReference>
<dbReference type="Proteomes" id="UP000294911">
    <property type="component" value="Unassembled WGS sequence"/>
</dbReference>
<dbReference type="InterPro" id="IPR001867">
    <property type="entry name" value="OmpR/PhoB-type_DNA-bd"/>
</dbReference>
<evidence type="ECO:0000256" key="1">
    <source>
        <dbReference type="ARBA" id="ARBA00005820"/>
    </source>
</evidence>
<proteinExistence type="inferred from homology"/>
<evidence type="ECO:0000256" key="3">
    <source>
        <dbReference type="ARBA" id="ARBA00023015"/>
    </source>
</evidence>
<dbReference type="PANTHER" id="PTHR35807">
    <property type="entry name" value="TRANSCRIPTIONAL REGULATOR REDD-RELATED"/>
    <property type="match status" value="1"/>
</dbReference>
<keyword evidence="5" id="KW-0804">Transcription</keyword>
<evidence type="ECO:0000313" key="9">
    <source>
        <dbReference type="EMBL" id="TCP45769.1"/>
    </source>
</evidence>
<keyword evidence="10" id="KW-1185">Reference proteome</keyword>
<evidence type="ECO:0000256" key="7">
    <source>
        <dbReference type="SAM" id="MobiDB-lite"/>
    </source>
</evidence>
<feature type="domain" description="OmpR/PhoB-type" evidence="8">
    <location>
        <begin position="1"/>
        <end position="93"/>
    </location>
</feature>
<dbReference type="Pfam" id="PF00931">
    <property type="entry name" value="NB-ARC"/>
    <property type="match status" value="1"/>
</dbReference>
<evidence type="ECO:0000259" key="8">
    <source>
        <dbReference type="PROSITE" id="PS51755"/>
    </source>
</evidence>
<keyword evidence="4 6" id="KW-0238">DNA-binding</keyword>
<dbReference type="InterPro" id="IPR042197">
    <property type="entry name" value="Apaf_helical"/>
</dbReference>
<dbReference type="InterPro" id="IPR027417">
    <property type="entry name" value="P-loop_NTPase"/>
</dbReference>
<evidence type="ECO:0000256" key="5">
    <source>
        <dbReference type="ARBA" id="ARBA00023163"/>
    </source>
</evidence>
<keyword evidence="3" id="KW-0805">Transcription regulation</keyword>
<dbReference type="RefSeq" id="WP_132879875.1">
    <property type="nucleotide sequence ID" value="NZ_SLXQ01000015.1"/>
</dbReference>